<dbReference type="InterPro" id="IPR016020">
    <property type="entry name" value="Transl_init_fac_sub12_N_euk"/>
</dbReference>
<evidence type="ECO:0000313" key="2">
    <source>
        <dbReference type="EMBL" id="RQM28944.1"/>
    </source>
</evidence>
<proteinExistence type="predicted"/>
<protein>
    <recommendedName>
        <fullName evidence="1">CSN8/PSMD8/EIF3K domain-containing protein</fullName>
    </recommendedName>
</protein>
<name>A0A3R7YHE3_APHAT</name>
<dbReference type="PANTHER" id="PTHR13022:SF0">
    <property type="entry name" value="EUKARYOTIC TRANSLATION INITIATION FACTOR 3 SUBUNIT K"/>
    <property type="match status" value="1"/>
</dbReference>
<dbReference type="GO" id="GO:0043022">
    <property type="term" value="F:ribosome binding"/>
    <property type="evidence" value="ECO:0007669"/>
    <property type="project" value="InterPro"/>
</dbReference>
<sequence>MSRSVNFNTSPSANATAVKAQVDVDALDQSLIALLEAYLDEQIATSVVDEEANMTLLKLYSIYSTPVDHQLPRAIQILAKGLTVLPSNFFLGASYLVSEPLRKNKDIAELLQAGSLLQTCLFPAFWQLPLASAKKIPGFDAAVREYIVSAIARSHDVVAAAFVAEQLHLGSKEVEALVTGTKTDLLSLVHAFTASLISRVAHGWTVQGASFVVAANADNQMRPKKFKEDIAFTDLLDTINVLSR</sequence>
<reference evidence="2" key="1">
    <citation type="submission" date="2018-07" db="EMBL/GenBank/DDBJ databases">
        <title>Annotation of Aphanomyces astaci genome assembly.</title>
        <authorList>
            <person name="Studholme D.J."/>
        </authorList>
    </citation>
    <scope>NUCLEOTIDE SEQUENCE [LARGE SCALE GENOMIC DNA]</scope>
    <source>
        <strain evidence="2">Pc</strain>
    </source>
</reference>
<dbReference type="PANTHER" id="PTHR13022">
    <property type="entry name" value="EUKARYOTIC TRANSLATION INITIATION FACTOR 3 SUBUNIT 11"/>
    <property type="match status" value="1"/>
</dbReference>
<accession>A0A3R7YHE3</accession>
<dbReference type="GO" id="GO:0005852">
    <property type="term" value="C:eukaryotic translation initiation factor 3 complex"/>
    <property type="evidence" value="ECO:0007669"/>
    <property type="project" value="InterPro"/>
</dbReference>
<dbReference type="InterPro" id="IPR036388">
    <property type="entry name" value="WH-like_DNA-bd_sf"/>
</dbReference>
<dbReference type="Gene3D" id="1.25.40.250">
    <property type="entry name" value="ARM repeat, domain 1"/>
    <property type="match status" value="1"/>
</dbReference>
<dbReference type="SUPFAM" id="SSF48371">
    <property type="entry name" value="ARM repeat"/>
    <property type="match status" value="1"/>
</dbReference>
<comment type="caution">
    <text evidence="2">The sequence shown here is derived from an EMBL/GenBank/DDBJ whole genome shotgun (WGS) entry which is preliminary data.</text>
</comment>
<organism evidence="2 3">
    <name type="scientific">Aphanomyces astaci</name>
    <name type="common">Crayfish plague agent</name>
    <dbReference type="NCBI Taxonomy" id="112090"/>
    <lineage>
        <taxon>Eukaryota</taxon>
        <taxon>Sar</taxon>
        <taxon>Stramenopiles</taxon>
        <taxon>Oomycota</taxon>
        <taxon>Saprolegniomycetes</taxon>
        <taxon>Saprolegniales</taxon>
        <taxon>Verrucalvaceae</taxon>
        <taxon>Aphanomyces</taxon>
    </lineage>
</organism>
<evidence type="ECO:0000313" key="3">
    <source>
        <dbReference type="Proteomes" id="UP000284702"/>
    </source>
</evidence>
<dbReference type="Proteomes" id="UP000284702">
    <property type="component" value="Unassembled WGS sequence"/>
</dbReference>
<gene>
    <name evidence="2" type="ORF">B5M09_005240</name>
</gene>
<feature type="domain" description="CSN8/PSMD8/EIF3K" evidence="1">
    <location>
        <begin position="76"/>
        <end position="224"/>
    </location>
</feature>
<dbReference type="EMBL" id="MZMZ02001582">
    <property type="protein sequence ID" value="RQM28944.1"/>
    <property type="molecule type" value="Genomic_DNA"/>
</dbReference>
<dbReference type="VEuPathDB" id="FungiDB:H257_07723"/>
<dbReference type="Gene3D" id="1.10.10.10">
    <property type="entry name" value="Winged helix-like DNA-binding domain superfamily/Winged helix DNA-binding domain"/>
    <property type="match status" value="1"/>
</dbReference>
<evidence type="ECO:0000259" key="1">
    <source>
        <dbReference type="Pfam" id="PF10075"/>
    </source>
</evidence>
<dbReference type="InterPro" id="IPR009374">
    <property type="entry name" value="eIF3k"/>
</dbReference>
<dbReference type="GO" id="GO:0006446">
    <property type="term" value="P:regulation of translational initiation"/>
    <property type="evidence" value="ECO:0007669"/>
    <property type="project" value="InterPro"/>
</dbReference>
<dbReference type="AlphaFoldDB" id="A0A3R7YHE3"/>
<dbReference type="GO" id="GO:0003743">
    <property type="term" value="F:translation initiation factor activity"/>
    <property type="evidence" value="ECO:0007669"/>
    <property type="project" value="InterPro"/>
</dbReference>
<dbReference type="Pfam" id="PF10075">
    <property type="entry name" value="CSN8_PSD8_EIF3K"/>
    <property type="match status" value="1"/>
</dbReference>
<dbReference type="InterPro" id="IPR016024">
    <property type="entry name" value="ARM-type_fold"/>
</dbReference>
<dbReference type="InterPro" id="IPR033464">
    <property type="entry name" value="CSN8_PSD8_EIF3K"/>
</dbReference>
<keyword evidence="3" id="KW-1185">Reference proteome</keyword>